<comment type="catalytic activity">
    <reaction evidence="38">
        <text>1-hexadecanoyl-2-(9Z-octadecenoyl)-sn-glycero-3-phosphoethanolamine + H2O = 1-hexadecanoyl-sn-glycero-3-phosphoethanolamine + (9Z)-octadecenoate + H(+)</text>
        <dbReference type="Rhea" id="RHEA:40911"/>
        <dbReference type="ChEBI" id="CHEBI:15377"/>
        <dbReference type="ChEBI" id="CHEBI:15378"/>
        <dbReference type="ChEBI" id="CHEBI:30823"/>
        <dbReference type="ChEBI" id="CHEBI:73004"/>
        <dbReference type="ChEBI" id="CHEBI:73007"/>
    </reaction>
    <physiologicalReaction direction="left-to-right" evidence="38">
        <dbReference type="Rhea" id="RHEA:40912"/>
    </physiologicalReaction>
</comment>
<evidence type="ECO:0000256" key="9">
    <source>
        <dbReference type="ARBA" id="ARBA00022729"/>
    </source>
</evidence>
<evidence type="ECO:0000256" key="46">
    <source>
        <dbReference type="ARBA" id="ARBA00049461"/>
    </source>
</evidence>
<comment type="function">
    <text evidence="24">Calcium-independent membrane-associated phospholipase that catalyzes complete diacylation of phospholipids by hydrolyzing both sn-1 and sn-2 fatty acyl chains attached to the glycerol backbone (phospholipase B activity). Has dual phospholipase and lysophospholipase activities toward diacylphospholipids. Preferentially cleaves sn-2 ester bonds over sn-1 bonds. Acts as a lipase toward glycerolipid substrates. Hydrolyzes fatty acyl chains of diacylglycerols with preference for the sn-2 position and of triacylglycerols with not positional selectivity. May also hydrolyze long chain retinyl esters such as retinyl palmitate. May contribute to digestion of dietary phospholipids, glycerolipids and retinoids, facilitating lipid absorption at the brush border.</text>
</comment>
<keyword evidence="8" id="KW-0812">Transmembrane</keyword>
<dbReference type="GO" id="GO:0006644">
    <property type="term" value="P:phospholipid metabolic process"/>
    <property type="evidence" value="ECO:0007669"/>
    <property type="project" value="TreeGrafter"/>
</dbReference>
<evidence type="ECO:0000256" key="27">
    <source>
        <dbReference type="ARBA" id="ARBA00047438"/>
    </source>
</evidence>
<dbReference type="InterPro" id="IPR001087">
    <property type="entry name" value="GDSL"/>
</dbReference>
<comment type="catalytic activity">
    <reaction evidence="19">
        <text>a 1,2-diacyl-sn-glycero-3-phosphocholine + H2O = a 1-acyl-sn-glycero-3-phosphocholine + a fatty acid + H(+)</text>
        <dbReference type="Rhea" id="RHEA:15801"/>
        <dbReference type="ChEBI" id="CHEBI:15377"/>
        <dbReference type="ChEBI" id="CHEBI:15378"/>
        <dbReference type="ChEBI" id="CHEBI:28868"/>
        <dbReference type="ChEBI" id="CHEBI:57643"/>
        <dbReference type="ChEBI" id="CHEBI:58168"/>
        <dbReference type="EC" id="3.1.1.4"/>
    </reaction>
    <physiologicalReaction direction="left-to-right" evidence="19">
        <dbReference type="Rhea" id="RHEA:15802"/>
    </physiologicalReaction>
</comment>
<organism evidence="47 48">
    <name type="scientific">Gymnodraco acuticeps</name>
    <name type="common">Antarctic dragonfish</name>
    <dbReference type="NCBI Taxonomy" id="8218"/>
    <lineage>
        <taxon>Eukaryota</taxon>
        <taxon>Metazoa</taxon>
        <taxon>Chordata</taxon>
        <taxon>Craniata</taxon>
        <taxon>Vertebrata</taxon>
        <taxon>Euteleostomi</taxon>
        <taxon>Actinopterygii</taxon>
        <taxon>Neopterygii</taxon>
        <taxon>Teleostei</taxon>
        <taxon>Neoteleostei</taxon>
        <taxon>Acanthomorphata</taxon>
        <taxon>Eupercaria</taxon>
        <taxon>Perciformes</taxon>
        <taxon>Notothenioidei</taxon>
        <taxon>Bathydraconidae</taxon>
        <taxon>Gymnodraco</taxon>
    </lineage>
</organism>
<evidence type="ECO:0000256" key="45">
    <source>
        <dbReference type="ARBA" id="ARBA00049372"/>
    </source>
</evidence>
<evidence type="ECO:0000256" key="43">
    <source>
        <dbReference type="ARBA" id="ARBA00048939"/>
    </source>
</evidence>
<comment type="catalytic activity">
    <reaction evidence="40">
        <text>1-hexadecanoyl-2-(9Z-octadecenoyl)-sn-glycero-3-phosphocholine + H2O = 1-hexadecanoyl-sn-glycero-3-phosphocholine + (9Z)-octadecenoate + H(+)</text>
        <dbReference type="Rhea" id="RHEA:38779"/>
        <dbReference type="ChEBI" id="CHEBI:15377"/>
        <dbReference type="ChEBI" id="CHEBI:15378"/>
        <dbReference type="ChEBI" id="CHEBI:30823"/>
        <dbReference type="ChEBI" id="CHEBI:72998"/>
        <dbReference type="ChEBI" id="CHEBI:73001"/>
    </reaction>
    <physiologicalReaction direction="left-to-right" evidence="40">
        <dbReference type="Rhea" id="RHEA:38780"/>
    </physiologicalReaction>
</comment>
<comment type="catalytic activity">
    <reaction evidence="28">
        <text>1-hexadecanoyl-2-(9Z)-octadecenoyl-3-octadecanoyl-sn-glycerol + H2O = 1-hexadecanoyl-2-(9Z-octadecenoyl)-sn-glycerol + octadecanoate + H(+)</text>
        <dbReference type="Rhea" id="RHEA:41111"/>
        <dbReference type="ChEBI" id="CHEBI:15377"/>
        <dbReference type="ChEBI" id="CHEBI:15378"/>
        <dbReference type="ChEBI" id="CHEBI:25629"/>
        <dbReference type="ChEBI" id="CHEBI:75466"/>
        <dbReference type="ChEBI" id="CHEBI:77623"/>
    </reaction>
    <physiologicalReaction direction="left-to-right" evidence="28">
        <dbReference type="Rhea" id="RHEA:41112"/>
    </physiologicalReaction>
</comment>
<evidence type="ECO:0000256" key="22">
    <source>
        <dbReference type="ARBA" id="ARBA00031485"/>
    </source>
</evidence>
<dbReference type="Proteomes" id="UP000515161">
    <property type="component" value="Unplaced"/>
</dbReference>
<evidence type="ECO:0000256" key="4">
    <source>
        <dbReference type="ARBA" id="ARBA00013278"/>
    </source>
</evidence>
<evidence type="ECO:0000256" key="33">
    <source>
        <dbReference type="ARBA" id="ARBA00048227"/>
    </source>
</evidence>
<comment type="catalytic activity">
    <reaction evidence="25">
        <text>1-hexadecanoyl-2-(9Z)-octadecenoyl-3-octadecanoyl-sn-glycerol + H2O = 2-(9Z-octadecenoyl)-3-octadecanoyl-sn-glycerol + hexadecanoate + H(+)</text>
        <dbReference type="Rhea" id="RHEA:41107"/>
        <dbReference type="ChEBI" id="CHEBI:7896"/>
        <dbReference type="ChEBI" id="CHEBI:15377"/>
        <dbReference type="ChEBI" id="CHEBI:15378"/>
        <dbReference type="ChEBI" id="CHEBI:75558"/>
        <dbReference type="ChEBI" id="CHEBI:77623"/>
    </reaction>
    <physiologicalReaction direction="left-to-right" evidence="25">
        <dbReference type="Rhea" id="RHEA:41108"/>
    </physiologicalReaction>
</comment>
<evidence type="ECO:0000256" key="14">
    <source>
        <dbReference type="ARBA" id="ARBA00023136"/>
    </source>
</evidence>
<comment type="catalytic activity">
    <reaction evidence="45">
        <text>1,3-di-(9Z-octadecenoyl)-glycerol + H2O = 1-(9Z-octadecenoyl)-glycerol + (9Z)-octadecenoate + H(+)</text>
        <dbReference type="Rhea" id="RHEA:39939"/>
        <dbReference type="ChEBI" id="CHEBI:15377"/>
        <dbReference type="ChEBI" id="CHEBI:15378"/>
        <dbReference type="ChEBI" id="CHEBI:30823"/>
        <dbReference type="ChEBI" id="CHEBI:75342"/>
        <dbReference type="ChEBI" id="CHEBI:75735"/>
    </reaction>
    <physiologicalReaction direction="left-to-right" evidence="45">
        <dbReference type="Rhea" id="RHEA:39940"/>
    </physiologicalReaction>
</comment>
<dbReference type="KEGG" id="gacu:117558855"/>
<dbReference type="RefSeq" id="XP_034091190.1">
    <property type="nucleotide sequence ID" value="XM_034235299.1"/>
</dbReference>
<evidence type="ECO:0000256" key="11">
    <source>
        <dbReference type="ARBA" id="ARBA00022801"/>
    </source>
</evidence>
<comment type="subcellular location">
    <subcellularLocation>
        <location evidence="1">Apical cell membrane</location>
        <topology evidence="1">Single-pass type I membrane protein</topology>
    </subcellularLocation>
</comment>
<dbReference type="AlphaFoldDB" id="A0A6P8VYM9"/>
<dbReference type="InterPro" id="IPR038885">
    <property type="entry name" value="PLB1"/>
</dbReference>
<dbReference type="GO" id="GO:0004623">
    <property type="term" value="F:phospholipase A2 activity"/>
    <property type="evidence" value="ECO:0007669"/>
    <property type="project" value="UniProtKB-EC"/>
</dbReference>
<comment type="catalytic activity">
    <reaction evidence="42">
        <text>1-O-hexadecyl-2-(9Z)-octadecenoyl-sn-glycero-3-phosphocholine + H2O = 1-O-hexadecyl-sn-glycero-3-phosphocholine + (9Z)-octadecenoate + H(+)</text>
        <dbReference type="Rhea" id="RHEA:40915"/>
        <dbReference type="ChEBI" id="CHEBI:15377"/>
        <dbReference type="ChEBI" id="CHEBI:15378"/>
        <dbReference type="ChEBI" id="CHEBI:30823"/>
        <dbReference type="ChEBI" id="CHEBI:34112"/>
        <dbReference type="ChEBI" id="CHEBI:64496"/>
    </reaction>
    <physiologicalReaction direction="left-to-right" evidence="42">
        <dbReference type="Rhea" id="RHEA:40916"/>
    </physiologicalReaction>
</comment>
<comment type="catalytic activity">
    <reaction evidence="30">
        <text>1-hexadecanoyl-2-(9Z-octadecenoyl)-sn-glycero-3-phospho-(1'-sn-glycerol) + H2O = 1-hexadecanoyl-sn-glycero-3-phospho-(1'-sn-glycerol) + (9Z)-octadecenoate + H(+)</text>
        <dbReference type="Rhea" id="RHEA:40919"/>
        <dbReference type="ChEBI" id="CHEBI:15377"/>
        <dbReference type="ChEBI" id="CHEBI:15378"/>
        <dbReference type="ChEBI" id="CHEBI:30823"/>
        <dbReference type="ChEBI" id="CHEBI:72841"/>
        <dbReference type="ChEBI" id="CHEBI:75158"/>
    </reaction>
    <physiologicalReaction direction="left-to-right" evidence="30">
        <dbReference type="Rhea" id="RHEA:40920"/>
    </physiologicalReaction>
</comment>
<keyword evidence="14" id="KW-0472">Membrane</keyword>
<comment type="catalytic activity">
    <reaction evidence="26">
        <text>1,3-dihexadecanoyl-2-(9Z-octadecenoyl)glycerol + H2O = 1-hexadecanoyl-2-(9Z-octadecenoyl)-glycerol + hexadecanoate + H(+)</text>
        <dbReference type="Rhea" id="RHEA:40979"/>
        <dbReference type="ChEBI" id="CHEBI:7896"/>
        <dbReference type="ChEBI" id="CHEBI:15377"/>
        <dbReference type="ChEBI" id="CHEBI:15378"/>
        <dbReference type="ChEBI" id="CHEBI:75585"/>
        <dbReference type="ChEBI" id="CHEBI:75688"/>
    </reaction>
    <physiologicalReaction direction="left-to-right" evidence="26">
        <dbReference type="Rhea" id="RHEA:40980"/>
    </physiologicalReaction>
</comment>
<evidence type="ECO:0000256" key="40">
    <source>
        <dbReference type="ARBA" id="ARBA00048699"/>
    </source>
</evidence>
<evidence type="ECO:0000256" key="7">
    <source>
        <dbReference type="ARBA" id="ARBA00022475"/>
    </source>
</evidence>
<comment type="similarity">
    <text evidence="2">Belongs to the 'GDSL' lipolytic enzyme family. Phospholipase B1 subfamily.</text>
</comment>
<dbReference type="InterPro" id="IPR036514">
    <property type="entry name" value="SGNH_hydro_sf"/>
</dbReference>
<dbReference type="EC" id="3.1.1.5" evidence="3"/>
<protein>
    <recommendedName>
        <fullName evidence="6">Phospholipase B1, membrane-associated</fullName>
        <ecNumber evidence="5">3.1.1.3</ecNumber>
        <ecNumber evidence="4">3.1.1.4</ecNumber>
        <ecNumber evidence="3">3.1.1.5</ecNumber>
    </recommendedName>
    <alternativeName>
        <fullName evidence="20">Lysophospholipase</fullName>
    </alternativeName>
    <alternativeName>
        <fullName evidence="21">Phospholipase A2</fullName>
    </alternativeName>
    <alternativeName>
        <fullName evidence="23">Phospholipase B/lipase</fullName>
    </alternativeName>
    <alternativeName>
        <fullName evidence="22">Triacylglycerol lipase</fullName>
    </alternativeName>
</protein>
<keyword evidence="11" id="KW-0378">Hydrolase</keyword>
<dbReference type="Gene3D" id="3.40.50.1110">
    <property type="entry name" value="SGNH hydrolase"/>
    <property type="match status" value="1"/>
</dbReference>
<evidence type="ECO:0000256" key="6">
    <source>
        <dbReference type="ARBA" id="ARBA00015133"/>
    </source>
</evidence>
<evidence type="ECO:0000256" key="38">
    <source>
        <dbReference type="ARBA" id="ARBA00048613"/>
    </source>
</evidence>
<evidence type="ECO:0000256" key="5">
    <source>
        <dbReference type="ARBA" id="ARBA00013279"/>
    </source>
</evidence>
<comment type="catalytic activity">
    <reaction evidence="37">
        <text>a 1-acyl-sn-glycero-3-phosphocholine + H2O = sn-glycerol 3-phosphocholine + a fatty acid + H(+)</text>
        <dbReference type="Rhea" id="RHEA:15177"/>
        <dbReference type="ChEBI" id="CHEBI:15377"/>
        <dbReference type="ChEBI" id="CHEBI:15378"/>
        <dbReference type="ChEBI" id="CHEBI:16870"/>
        <dbReference type="ChEBI" id="CHEBI:28868"/>
        <dbReference type="ChEBI" id="CHEBI:58168"/>
        <dbReference type="EC" id="3.1.1.5"/>
    </reaction>
    <physiologicalReaction direction="left-to-right" evidence="37">
        <dbReference type="Rhea" id="RHEA:15178"/>
    </physiologicalReaction>
</comment>
<comment type="catalytic activity">
    <reaction evidence="34">
        <text>1-hexadecanoyl-2-(9Z,12Z-octadecadienoyl)-sn-glycero-3-phosphocholine + H2O = 2-(9Z,12Z-octadecadienoyl)-sn-glycero-3-phosphocholine + hexadecanoate + H(+)</text>
        <dbReference type="Rhea" id="RHEA:40971"/>
        <dbReference type="ChEBI" id="CHEBI:7896"/>
        <dbReference type="ChEBI" id="CHEBI:15377"/>
        <dbReference type="ChEBI" id="CHEBI:15378"/>
        <dbReference type="ChEBI" id="CHEBI:73002"/>
        <dbReference type="ChEBI" id="CHEBI:76084"/>
    </reaction>
    <physiologicalReaction direction="left-to-right" evidence="34">
        <dbReference type="Rhea" id="RHEA:40972"/>
    </physiologicalReaction>
</comment>
<evidence type="ECO:0000256" key="18">
    <source>
        <dbReference type="ARBA" id="ARBA00023408"/>
    </source>
</evidence>
<evidence type="ECO:0000256" key="19">
    <source>
        <dbReference type="ARBA" id="ARBA00023422"/>
    </source>
</evidence>
<comment type="catalytic activity">
    <reaction evidence="32">
        <text>1,2-di-(9Z-octadecenoyl)-sn-glycero-3-phosphocholine + H2O = 1-(9Z-octadecenoyl)-sn-glycero-3-phosphocholine + (9Z)-octadecenoate + H(+)</text>
        <dbReference type="Rhea" id="RHEA:40923"/>
        <dbReference type="ChEBI" id="CHEBI:15377"/>
        <dbReference type="ChEBI" id="CHEBI:15378"/>
        <dbReference type="ChEBI" id="CHEBI:28610"/>
        <dbReference type="ChEBI" id="CHEBI:30823"/>
        <dbReference type="ChEBI" id="CHEBI:74669"/>
    </reaction>
    <physiologicalReaction direction="left-to-right" evidence="32">
        <dbReference type="Rhea" id="RHEA:40924"/>
    </physiologicalReaction>
</comment>
<evidence type="ECO:0000256" key="10">
    <source>
        <dbReference type="ARBA" id="ARBA00022737"/>
    </source>
</evidence>
<dbReference type="CDD" id="cd01824">
    <property type="entry name" value="Phospholipase_B_like"/>
    <property type="match status" value="1"/>
</dbReference>
<evidence type="ECO:0000256" key="34">
    <source>
        <dbReference type="ARBA" id="ARBA00048362"/>
    </source>
</evidence>
<dbReference type="SUPFAM" id="SSF52266">
    <property type="entry name" value="SGNH hydrolase"/>
    <property type="match status" value="1"/>
</dbReference>
<evidence type="ECO:0000256" key="26">
    <source>
        <dbReference type="ARBA" id="ARBA00047363"/>
    </source>
</evidence>
<dbReference type="GO" id="GO:0004806">
    <property type="term" value="F:triacylglycerol lipase activity"/>
    <property type="evidence" value="ECO:0007669"/>
    <property type="project" value="UniProtKB-EC"/>
</dbReference>
<dbReference type="FunFam" id="3.40.50.1110:FF:000005">
    <property type="entry name" value="Phospholipase B1"/>
    <property type="match status" value="1"/>
</dbReference>
<comment type="catalytic activity">
    <reaction evidence="17">
        <text>a triacylglycerol + H2O = a diacylglycerol + a fatty acid + H(+)</text>
        <dbReference type="Rhea" id="RHEA:12044"/>
        <dbReference type="ChEBI" id="CHEBI:15377"/>
        <dbReference type="ChEBI" id="CHEBI:15378"/>
        <dbReference type="ChEBI" id="CHEBI:17855"/>
        <dbReference type="ChEBI" id="CHEBI:18035"/>
        <dbReference type="ChEBI" id="CHEBI:28868"/>
        <dbReference type="EC" id="3.1.1.3"/>
    </reaction>
    <physiologicalReaction direction="left-to-right" evidence="17">
        <dbReference type="Rhea" id="RHEA:12045"/>
    </physiologicalReaction>
</comment>
<dbReference type="GO" id="GO:0031526">
    <property type="term" value="C:brush border membrane"/>
    <property type="evidence" value="ECO:0007669"/>
    <property type="project" value="TreeGrafter"/>
</dbReference>
<evidence type="ECO:0000313" key="48">
    <source>
        <dbReference type="RefSeq" id="XP_034091190.1"/>
    </source>
</evidence>
<evidence type="ECO:0000256" key="41">
    <source>
        <dbReference type="ARBA" id="ARBA00048869"/>
    </source>
</evidence>
<keyword evidence="15" id="KW-0325">Glycoprotein</keyword>
<comment type="catalytic activity">
    <reaction evidence="39">
        <text>1-hexadecanoyl-sn-glycero-3-phosphocholine + H2O = sn-glycerol 3-phosphocholine + hexadecanoate + H(+)</text>
        <dbReference type="Rhea" id="RHEA:40435"/>
        <dbReference type="ChEBI" id="CHEBI:7896"/>
        <dbReference type="ChEBI" id="CHEBI:15377"/>
        <dbReference type="ChEBI" id="CHEBI:15378"/>
        <dbReference type="ChEBI" id="CHEBI:16870"/>
        <dbReference type="ChEBI" id="CHEBI:72998"/>
    </reaction>
    <physiologicalReaction direction="left-to-right" evidence="39">
        <dbReference type="Rhea" id="RHEA:40436"/>
    </physiologicalReaction>
</comment>
<keyword evidence="16" id="KW-1208">Phospholipid metabolism</keyword>
<comment type="catalytic activity">
    <reaction evidence="46">
        <text>2-(9Z-octadecenoyl)-glycerol + H2O = glycerol + (9Z)-octadecenoate + H(+)</text>
        <dbReference type="Rhea" id="RHEA:38491"/>
        <dbReference type="ChEBI" id="CHEBI:15377"/>
        <dbReference type="ChEBI" id="CHEBI:15378"/>
        <dbReference type="ChEBI" id="CHEBI:17754"/>
        <dbReference type="ChEBI" id="CHEBI:30823"/>
        <dbReference type="ChEBI" id="CHEBI:73990"/>
    </reaction>
    <physiologicalReaction direction="left-to-right" evidence="46">
        <dbReference type="Rhea" id="RHEA:38492"/>
    </physiologicalReaction>
</comment>
<evidence type="ECO:0000256" key="28">
    <source>
        <dbReference type="ARBA" id="ARBA00047459"/>
    </source>
</evidence>
<evidence type="ECO:0000256" key="12">
    <source>
        <dbReference type="ARBA" id="ARBA00022989"/>
    </source>
</evidence>
<gene>
    <name evidence="48" type="primary">si:dkey-177p2.18</name>
</gene>
<evidence type="ECO:0000256" key="37">
    <source>
        <dbReference type="ARBA" id="ARBA00048454"/>
    </source>
</evidence>
<dbReference type="GO" id="GO:0050253">
    <property type="term" value="F:retinyl-palmitate esterase activity"/>
    <property type="evidence" value="ECO:0007669"/>
    <property type="project" value="TreeGrafter"/>
</dbReference>
<keyword evidence="9" id="KW-0732">Signal</keyword>
<comment type="catalytic activity">
    <reaction evidence="41">
        <text>1,3-dihexadecanoyl-2-(9Z-octadecenoyl)glycerol + H2O = 1,3-dihexadecanoylglycerol + (9Z)-octadecenoate + H(+)</text>
        <dbReference type="Rhea" id="RHEA:40983"/>
        <dbReference type="ChEBI" id="CHEBI:15377"/>
        <dbReference type="ChEBI" id="CHEBI:15378"/>
        <dbReference type="ChEBI" id="CHEBI:30823"/>
        <dbReference type="ChEBI" id="CHEBI:75688"/>
        <dbReference type="ChEBI" id="CHEBI:77619"/>
    </reaction>
    <physiologicalReaction direction="left-to-right" evidence="41">
        <dbReference type="Rhea" id="RHEA:40984"/>
    </physiologicalReaction>
</comment>
<reference evidence="48" key="1">
    <citation type="submission" date="2025-08" db="UniProtKB">
        <authorList>
            <consortium name="RefSeq"/>
        </authorList>
    </citation>
    <scope>IDENTIFICATION</scope>
</reference>
<keyword evidence="47" id="KW-1185">Reference proteome</keyword>
<dbReference type="InParanoid" id="A0A6P8VYM9"/>
<evidence type="ECO:0000256" key="36">
    <source>
        <dbReference type="ARBA" id="ARBA00048386"/>
    </source>
</evidence>
<evidence type="ECO:0000256" key="3">
    <source>
        <dbReference type="ARBA" id="ARBA00013274"/>
    </source>
</evidence>
<evidence type="ECO:0000256" key="24">
    <source>
        <dbReference type="ARBA" id="ARBA00045916"/>
    </source>
</evidence>
<comment type="catalytic activity">
    <reaction evidence="27">
        <text>1-(9Z-octadecenoyl)-glycerol + H2O = glycerol + (9Z)-octadecenoate + H(+)</text>
        <dbReference type="Rhea" id="RHEA:38487"/>
        <dbReference type="ChEBI" id="CHEBI:15377"/>
        <dbReference type="ChEBI" id="CHEBI:15378"/>
        <dbReference type="ChEBI" id="CHEBI:17754"/>
        <dbReference type="ChEBI" id="CHEBI:30823"/>
        <dbReference type="ChEBI" id="CHEBI:75342"/>
    </reaction>
    <physiologicalReaction direction="left-to-right" evidence="27">
        <dbReference type="Rhea" id="RHEA:38488"/>
    </physiologicalReaction>
</comment>
<comment type="catalytic activity">
    <reaction evidence="18">
        <text>1-hexadecanoyl-2-(9Z,12Z-octadecadienoyl)-sn-glycero-3-phosphocholine + H2O = (9Z,12Z)-octadecadienoate + 1-hexadecanoyl-sn-glycero-3-phosphocholine + H(+)</text>
        <dbReference type="Rhea" id="RHEA:40811"/>
        <dbReference type="ChEBI" id="CHEBI:15377"/>
        <dbReference type="ChEBI" id="CHEBI:15378"/>
        <dbReference type="ChEBI" id="CHEBI:30245"/>
        <dbReference type="ChEBI" id="CHEBI:72998"/>
        <dbReference type="ChEBI" id="CHEBI:73002"/>
    </reaction>
    <physiologicalReaction direction="left-to-right" evidence="18">
        <dbReference type="Rhea" id="RHEA:40812"/>
    </physiologicalReaction>
</comment>
<dbReference type="OrthoDB" id="10265800at2759"/>
<comment type="catalytic activity">
    <reaction evidence="43">
        <text>1-hexadecanoyl-2-(9Z)-octadecenoyl-3-octadecanoyl-sn-glycerol + H2O = 1-hexadecanoyl-3-octadecanoyl-sn-glycerol + (9Z)-octadecenoate + H(+)</text>
        <dbReference type="Rhea" id="RHEA:41103"/>
        <dbReference type="ChEBI" id="CHEBI:15377"/>
        <dbReference type="ChEBI" id="CHEBI:15378"/>
        <dbReference type="ChEBI" id="CHEBI:30823"/>
        <dbReference type="ChEBI" id="CHEBI:77623"/>
        <dbReference type="ChEBI" id="CHEBI:77624"/>
    </reaction>
    <physiologicalReaction direction="left-to-right" evidence="43">
        <dbReference type="Rhea" id="RHEA:41104"/>
    </physiologicalReaction>
</comment>
<dbReference type="EC" id="3.1.1.4" evidence="4"/>
<evidence type="ECO:0000256" key="1">
    <source>
        <dbReference type="ARBA" id="ARBA00004247"/>
    </source>
</evidence>
<evidence type="ECO:0000256" key="8">
    <source>
        <dbReference type="ARBA" id="ARBA00022692"/>
    </source>
</evidence>
<evidence type="ECO:0000256" key="30">
    <source>
        <dbReference type="ARBA" id="ARBA00048015"/>
    </source>
</evidence>
<comment type="catalytic activity">
    <reaction evidence="33">
        <text>1,2-dihexadecanoyl-sn-glycero-3-phosphocholine + H2O = 1-hexadecanoyl-sn-glycero-3-phosphocholine + hexadecanoate + H(+)</text>
        <dbReference type="Rhea" id="RHEA:41223"/>
        <dbReference type="ChEBI" id="CHEBI:7896"/>
        <dbReference type="ChEBI" id="CHEBI:15377"/>
        <dbReference type="ChEBI" id="CHEBI:15378"/>
        <dbReference type="ChEBI" id="CHEBI:72998"/>
        <dbReference type="ChEBI" id="CHEBI:72999"/>
    </reaction>
    <physiologicalReaction direction="left-to-right" evidence="33">
        <dbReference type="Rhea" id="RHEA:41224"/>
    </physiologicalReaction>
</comment>
<dbReference type="PANTHER" id="PTHR21325">
    <property type="entry name" value="PHOSPHOLIPASE B, PLB1"/>
    <property type="match status" value="1"/>
</dbReference>
<evidence type="ECO:0000256" key="29">
    <source>
        <dbReference type="ARBA" id="ARBA00048011"/>
    </source>
</evidence>
<comment type="catalytic activity">
    <reaction evidence="44">
        <text>1,2-dihexadecanoyl-sn-glycero-3-phosphocholine + 2 H2O = sn-glycerol 3-phosphocholine + 2 hexadecanoate + 2 H(+)</text>
        <dbReference type="Rhea" id="RHEA:40975"/>
        <dbReference type="ChEBI" id="CHEBI:7896"/>
        <dbReference type="ChEBI" id="CHEBI:15377"/>
        <dbReference type="ChEBI" id="CHEBI:15378"/>
        <dbReference type="ChEBI" id="CHEBI:16870"/>
        <dbReference type="ChEBI" id="CHEBI:72999"/>
    </reaction>
    <physiologicalReaction direction="left-to-right" evidence="44">
        <dbReference type="Rhea" id="RHEA:40976"/>
    </physiologicalReaction>
</comment>
<evidence type="ECO:0000256" key="42">
    <source>
        <dbReference type="ARBA" id="ARBA00048872"/>
    </source>
</evidence>
<dbReference type="InterPro" id="IPR035547">
    <property type="entry name" value="Phospholipase_B"/>
</dbReference>
<evidence type="ECO:0000256" key="23">
    <source>
        <dbReference type="ARBA" id="ARBA00033022"/>
    </source>
</evidence>
<evidence type="ECO:0000256" key="16">
    <source>
        <dbReference type="ARBA" id="ARBA00023264"/>
    </source>
</evidence>
<evidence type="ECO:0000256" key="20">
    <source>
        <dbReference type="ARBA" id="ARBA00029723"/>
    </source>
</evidence>
<evidence type="ECO:0000256" key="15">
    <source>
        <dbReference type="ARBA" id="ARBA00023180"/>
    </source>
</evidence>
<evidence type="ECO:0000256" key="17">
    <source>
        <dbReference type="ARBA" id="ARBA00023369"/>
    </source>
</evidence>
<evidence type="ECO:0000256" key="2">
    <source>
        <dbReference type="ARBA" id="ARBA00009979"/>
    </source>
</evidence>
<evidence type="ECO:0000256" key="25">
    <source>
        <dbReference type="ARBA" id="ARBA00047324"/>
    </source>
</evidence>
<dbReference type="GO" id="GO:0004622">
    <property type="term" value="F:phosphatidylcholine lysophospholipase activity"/>
    <property type="evidence" value="ECO:0007669"/>
    <property type="project" value="UniProtKB-EC"/>
</dbReference>
<evidence type="ECO:0000256" key="35">
    <source>
        <dbReference type="ARBA" id="ARBA00048374"/>
    </source>
</evidence>
<proteinExistence type="inferred from homology"/>
<dbReference type="EC" id="3.1.1.3" evidence="5"/>
<evidence type="ECO:0000256" key="32">
    <source>
        <dbReference type="ARBA" id="ARBA00048058"/>
    </source>
</evidence>
<evidence type="ECO:0000256" key="13">
    <source>
        <dbReference type="ARBA" id="ARBA00023098"/>
    </source>
</evidence>
<keyword evidence="10" id="KW-0677">Repeat</keyword>
<dbReference type="GeneID" id="117558855"/>
<keyword evidence="7" id="KW-1003">Cell membrane</keyword>
<dbReference type="Pfam" id="PF00657">
    <property type="entry name" value="Lipase_GDSL"/>
    <property type="match status" value="1"/>
</dbReference>
<name>A0A6P8VYM9_GYMAC</name>
<keyword evidence="12" id="KW-1133">Transmembrane helix</keyword>
<evidence type="ECO:0000256" key="39">
    <source>
        <dbReference type="ARBA" id="ARBA00048656"/>
    </source>
</evidence>
<comment type="catalytic activity">
    <reaction evidence="29">
        <text>2,3-di-(9Z)-octadecenoyl-sn-glycerol + H2O = 3-(9Z-octadecenoyl)-sn-glycerol + (9Z)-octadecenoate + H(+)</text>
        <dbReference type="Rhea" id="RHEA:42604"/>
        <dbReference type="ChEBI" id="CHEBI:15377"/>
        <dbReference type="ChEBI" id="CHEBI:15378"/>
        <dbReference type="ChEBI" id="CHEBI:30823"/>
        <dbReference type="ChEBI" id="CHEBI:75824"/>
        <dbReference type="ChEBI" id="CHEBI:75938"/>
    </reaction>
    <physiologicalReaction direction="left-to-right" evidence="29">
        <dbReference type="Rhea" id="RHEA:42605"/>
    </physiologicalReaction>
</comment>
<sequence>MTSKVKDNVNQSSFTEDFCHDKASYPEDDFMQFKIFKSAFQFGQEKMLSTRVLFAVCLVAACRVDGYTLKEEDEPFHQDVLGTDFLRQPLHPPFICPDMTPSPSVPTSVEYVKAADVKVIAALGDSLTTAIGANGSTILSIPFEFRHVSWSIGGYGTYQNVITLANIFKLFSPELLGPSPVRIFHGQPATVNETGFNFAVTGHNTLNVSDQIRHMIDTFKSYPGLNFEEDWKVVTMMIGMNDICDYCKDKTLFSPDRFIHHMTEALDMMMKEIPRTIVNVVQIFPMKPLRDVQRPTFGCQLQKSFCSCLVQPEENSPELKELVEVNYEFQRRLEKLLHGERFFKKDFAVVLQPYLEKAVLPTLPDGTIDLSFFTADCFHFTVKGHEELAKGLWNNMFQANGEKEKIKSFSEPTKLICPTKTSSRVVCTEAFLCGADDVSDLWVSLSVVQQAEKGTETNPKTISGNYVLTMM</sequence>
<evidence type="ECO:0000256" key="44">
    <source>
        <dbReference type="ARBA" id="ARBA00049363"/>
    </source>
</evidence>
<evidence type="ECO:0000313" key="47">
    <source>
        <dbReference type="Proteomes" id="UP000515161"/>
    </source>
</evidence>
<evidence type="ECO:0000256" key="31">
    <source>
        <dbReference type="ARBA" id="ARBA00048049"/>
    </source>
</evidence>
<comment type="catalytic activity">
    <reaction evidence="31">
        <text>a 1-O-alkyl-2-acyl-sn-glycero-3-phosphocholine + H2O = a 1-O-alkyl-sn-glycero-3-phosphocholine + a fatty acid + H(+)</text>
        <dbReference type="Rhea" id="RHEA:36231"/>
        <dbReference type="ChEBI" id="CHEBI:15377"/>
        <dbReference type="ChEBI" id="CHEBI:15378"/>
        <dbReference type="ChEBI" id="CHEBI:28868"/>
        <dbReference type="ChEBI" id="CHEBI:30909"/>
        <dbReference type="ChEBI" id="CHEBI:36702"/>
        <dbReference type="EC" id="3.1.1.4"/>
    </reaction>
    <physiologicalReaction direction="left-to-right" evidence="31">
        <dbReference type="Rhea" id="RHEA:36232"/>
    </physiologicalReaction>
</comment>
<keyword evidence="13" id="KW-0443">Lipid metabolism</keyword>
<accession>A0A6P8VYM9</accession>
<comment type="catalytic activity">
    <reaction evidence="36">
        <text>1,2,3-tri-(9Z-octadecenoyl)-glycerol + H2O = di-(9Z)-octadecenoylglycerol + (9Z)-octadecenoate + H(+)</text>
        <dbReference type="Rhea" id="RHEA:38575"/>
        <dbReference type="ChEBI" id="CHEBI:15377"/>
        <dbReference type="ChEBI" id="CHEBI:15378"/>
        <dbReference type="ChEBI" id="CHEBI:30823"/>
        <dbReference type="ChEBI" id="CHEBI:53753"/>
        <dbReference type="ChEBI" id="CHEBI:75945"/>
    </reaction>
    <physiologicalReaction direction="left-to-right" evidence="36">
        <dbReference type="Rhea" id="RHEA:38576"/>
    </physiologicalReaction>
</comment>
<comment type="catalytic activity">
    <reaction evidence="35">
        <text>1-octadecanoyl-2-(9Z,12Z)-octadecadienoyl-sn-glycerol + H2O = 1-octadecanoyl-sn-glycerol + (9Z,12Z)-octadecadienoate + H(+)</text>
        <dbReference type="Rhea" id="RHEA:40927"/>
        <dbReference type="ChEBI" id="CHEBI:15377"/>
        <dbReference type="ChEBI" id="CHEBI:15378"/>
        <dbReference type="ChEBI" id="CHEBI:30245"/>
        <dbReference type="ChEBI" id="CHEBI:75550"/>
        <dbReference type="ChEBI" id="CHEBI:77097"/>
    </reaction>
    <physiologicalReaction direction="left-to-right" evidence="35">
        <dbReference type="Rhea" id="RHEA:40928"/>
    </physiologicalReaction>
</comment>
<dbReference type="PANTHER" id="PTHR21325:SF45">
    <property type="entry name" value="PHOSPHOLIPASE B1, MEMBRANE-ASSOCIATED"/>
    <property type="match status" value="1"/>
</dbReference>
<evidence type="ECO:0000256" key="21">
    <source>
        <dbReference type="ARBA" id="ARBA00031182"/>
    </source>
</evidence>